<dbReference type="EMBL" id="KZ348545">
    <property type="protein sequence ID" value="PIO66048.1"/>
    <property type="molecule type" value="Genomic_DNA"/>
</dbReference>
<name>A0A2G9U774_TELCI</name>
<dbReference type="PANTHER" id="PTHR20883:SF15">
    <property type="entry name" value="PHYTANOYL-COA DIOXYGENASE DOMAIN-CONTAINING PROTEIN 1"/>
    <property type="match status" value="1"/>
</dbReference>
<evidence type="ECO:0000256" key="3">
    <source>
        <dbReference type="ARBA" id="ARBA00023004"/>
    </source>
</evidence>
<sequence>MTPWRGREGSGGPAEEKNLGGTPHLPLYRDEQLQVCLAELTRHLANYANHSDKHTEVFLSFVQSAGLERSVKIPPSDVLVADRIRCKWQDSSPVNSAVPSTSLTSIAADVRSLSRSDSPLPKKPRKACYLWKPNGMSWLEHFEKNGFAVIENVFTIDELTEMKNEIDRLISAIDLKDHPKSVFSTLDEDKHAADDYFLNSSDKIRVFFEEGALDKDGNLLTDKHKAFNKIGHGLHLENPVFRRMSFHPKIKQLVKEIHFEEPKIVQSMYIFK</sequence>
<keyword evidence="3" id="KW-0408">Iron</keyword>
<evidence type="ECO:0000256" key="5">
    <source>
        <dbReference type="SAM" id="MobiDB-lite"/>
    </source>
</evidence>
<feature type="compositionally biased region" description="Basic and acidic residues" evidence="5">
    <location>
        <begin position="1"/>
        <end position="18"/>
    </location>
</feature>
<feature type="region of interest" description="Disordered" evidence="5">
    <location>
        <begin position="1"/>
        <end position="25"/>
    </location>
</feature>
<organism evidence="6 7">
    <name type="scientific">Teladorsagia circumcincta</name>
    <name type="common">Brown stomach worm</name>
    <name type="synonym">Ostertagia circumcincta</name>
    <dbReference type="NCBI Taxonomy" id="45464"/>
    <lineage>
        <taxon>Eukaryota</taxon>
        <taxon>Metazoa</taxon>
        <taxon>Ecdysozoa</taxon>
        <taxon>Nematoda</taxon>
        <taxon>Chromadorea</taxon>
        <taxon>Rhabditida</taxon>
        <taxon>Rhabditina</taxon>
        <taxon>Rhabditomorpha</taxon>
        <taxon>Strongyloidea</taxon>
        <taxon>Trichostrongylidae</taxon>
        <taxon>Teladorsagia</taxon>
    </lineage>
</organism>
<comment type="similarity">
    <text evidence="4">Belongs to the PhyH family. PHYHD1 subfamily.</text>
</comment>
<dbReference type="AlphaFoldDB" id="A0A2G9U774"/>
<dbReference type="Pfam" id="PF05721">
    <property type="entry name" value="PhyH"/>
    <property type="match status" value="1"/>
</dbReference>
<evidence type="ECO:0000256" key="1">
    <source>
        <dbReference type="ARBA" id="ARBA00001962"/>
    </source>
</evidence>
<dbReference type="PANTHER" id="PTHR20883">
    <property type="entry name" value="PHYTANOYL-COA DIOXYGENASE DOMAIN CONTAINING 1"/>
    <property type="match status" value="1"/>
</dbReference>
<keyword evidence="7" id="KW-1185">Reference proteome</keyword>
<comment type="cofactor">
    <cofactor evidence="1">
        <name>Fe cation</name>
        <dbReference type="ChEBI" id="CHEBI:24875"/>
    </cofactor>
</comment>
<gene>
    <name evidence="6" type="ORF">TELCIR_12255</name>
</gene>
<proteinExistence type="inferred from homology"/>
<evidence type="ECO:0000313" key="7">
    <source>
        <dbReference type="Proteomes" id="UP000230423"/>
    </source>
</evidence>
<dbReference type="GO" id="GO:0046872">
    <property type="term" value="F:metal ion binding"/>
    <property type="evidence" value="ECO:0007669"/>
    <property type="project" value="UniProtKB-KW"/>
</dbReference>
<protein>
    <recommendedName>
        <fullName evidence="8">Phytanoyl-CoA dioxygenase</fullName>
    </recommendedName>
</protein>
<keyword evidence="2" id="KW-0479">Metal-binding</keyword>
<dbReference type="OrthoDB" id="445007at2759"/>
<feature type="non-terminal residue" evidence="6">
    <location>
        <position position="272"/>
    </location>
</feature>
<dbReference type="InterPro" id="IPR008775">
    <property type="entry name" value="Phytyl_CoA_dOase-like"/>
</dbReference>
<accession>A0A2G9U774</accession>
<dbReference type="SUPFAM" id="SSF51197">
    <property type="entry name" value="Clavaminate synthase-like"/>
    <property type="match status" value="1"/>
</dbReference>
<dbReference type="Proteomes" id="UP000230423">
    <property type="component" value="Unassembled WGS sequence"/>
</dbReference>
<evidence type="ECO:0000256" key="2">
    <source>
        <dbReference type="ARBA" id="ARBA00022723"/>
    </source>
</evidence>
<evidence type="ECO:0008006" key="8">
    <source>
        <dbReference type="Google" id="ProtNLM"/>
    </source>
</evidence>
<evidence type="ECO:0000256" key="4">
    <source>
        <dbReference type="ARBA" id="ARBA00038356"/>
    </source>
</evidence>
<evidence type="ECO:0000313" key="6">
    <source>
        <dbReference type="EMBL" id="PIO66048.1"/>
    </source>
</evidence>
<dbReference type="Gene3D" id="2.60.120.620">
    <property type="entry name" value="q2cbj1_9rhob like domain"/>
    <property type="match status" value="1"/>
</dbReference>
<reference evidence="6 7" key="1">
    <citation type="submission" date="2015-09" db="EMBL/GenBank/DDBJ databases">
        <title>Draft genome of the parasitic nematode Teladorsagia circumcincta isolate WARC Sus (inbred).</title>
        <authorList>
            <person name="Mitreva M."/>
        </authorList>
    </citation>
    <scope>NUCLEOTIDE SEQUENCE [LARGE SCALE GENOMIC DNA]</scope>
    <source>
        <strain evidence="6 7">S</strain>
    </source>
</reference>